<protein>
    <recommendedName>
        <fullName evidence="11">HhH-GPD domain-containing protein</fullName>
    </recommendedName>
</protein>
<dbReference type="InterPro" id="IPR011257">
    <property type="entry name" value="DNA_glycosylase"/>
</dbReference>
<keyword evidence="4" id="KW-0004">4Fe-4S</keyword>
<dbReference type="Gene3D" id="1.10.1670.10">
    <property type="entry name" value="Helix-hairpin-Helix base-excision DNA repair enzymes (C-terminal)"/>
    <property type="match status" value="1"/>
</dbReference>
<evidence type="ECO:0000256" key="3">
    <source>
        <dbReference type="ARBA" id="ARBA00005646"/>
    </source>
</evidence>
<evidence type="ECO:0000256" key="2">
    <source>
        <dbReference type="ARBA" id="ARBA00004123"/>
    </source>
</evidence>
<dbReference type="GO" id="GO:0003906">
    <property type="term" value="F:DNA-(apurinic or apyrimidinic site) endonuclease activity"/>
    <property type="evidence" value="ECO:0007669"/>
    <property type="project" value="UniProtKB-ARBA"/>
</dbReference>
<feature type="compositionally biased region" description="Basic and acidic residues" evidence="10">
    <location>
        <begin position="294"/>
        <end position="305"/>
    </location>
</feature>
<dbReference type="InterPro" id="IPR003265">
    <property type="entry name" value="HhH-GPD_domain"/>
</dbReference>
<feature type="domain" description="HhH-GPD" evidence="11">
    <location>
        <begin position="1415"/>
        <end position="1589"/>
    </location>
</feature>
<dbReference type="SMART" id="SM00478">
    <property type="entry name" value="ENDO3c"/>
    <property type="match status" value="1"/>
</dbReference>
<dbReference type="GO" id="GO:0005634">
    <property type="term" value="C:nucleus"/>
    <property type="evidence" value="ECO:0007669"/>
    <property type="project" value="UniProtKB-SubCell"/>
</dbReference>
<keyword evidence="13" id="KW-1185">Reference proteome</keyword>
<dbReference type="STRING" id="106549.A0A540ND10"/>
<comment type="cofactor">
    <cofactor evidence="1">
        <name>[4Fe-4S] cluster</name>
        <dbReference type="ChEBI" id="CHEBI:49883"/>
    </cofactor>
</comment>
<dbReference type="GO" id="GO:0141166">
    <property type="term" value="P:chromosomal 5-methylcytosine DNA demethylation pathway"/>
    <property type="evidence" value="ECO:0007669"/>
    <property type="project" value="InterPro"/>
</dbReference>
<organism evidence="12 13">
    <name type="scientific">Malus baccata</name>
    <name type="common">Siberian crab apple</name>
    <name type="synonym">Pyrus baccata</name>
    <dbReference type="NCBI Taxonomy" id="106549"/>
    <lineage>
        <taxon>Eukaryota</taxon>
        <taxon>Viridiplantae</taxon>
        <taxon>Streptophyta</taxon>
        <taxon>Embryophyta</taxon>
        <taxon>Tracheophyta</taxon>
        <taxon>Spermatophyta</taxon>
        <taxon>Magnoliopsida</taxon>
        <taxon>eudicotyledons</taxon>
        <taxon>Gunneridae</taxon>
        <taxon>Pentapetalae</taxon>
        <taxon>rosids</taxon>
        <taxon>fabids</taxon>
        <taxon>Rosales</taxon>
        <taxon>Rosaceae</taxon>
        <taxon>Amygdaloideae</taxon>
        <taxon>Maleae</taxon>
        <taxon>Malus</taxon>
    </lineage>
</organism>
<name>A0A540ND10_MALBA</name>
<evidence type="ECO:0000256" key="4">
    <source>
        <dbReference type="ARBA" id="ARBA00022485"/>
    </source>
</evidence>
<dbReference type="GO" id="GO:0051539">
    <property type="term" value="F:4 iron, 4 sulfur cluster binding"/>
    <property type="evidence" value="ECO:0007669"/>
    <property type="project" value="UniProtKB-KW"/>
</dbReference>
<feature type="compositionally biased region" description="Basic residues" evidence="10">
    <location>
        <begin position="362"/>
        <end position="371"/>
    </location>
</feature>
<dbReference type="GO" id="GO:0006284">
    <property type="term" value="P:base-excision repair"/>
    <property type="evidence" value="ECO:0007669"/>
    <property type="project" value="InterPro"/>
</dbReference>
<feature type="compositionally biased region" description="Basic and acidic residues" evidence="10">
    <location>
        <begin position="340"/>
        <end position="353"/>
    </location>
</feature>
<feature type="compositionally biased region" description="Polar residues" evidence="10">
    <location>
        <begin position="1303"/>
        <end position="1323"/>
    </location>
</feature>
<dbReference type="EMBL" id="VIEB01000062">
    <property type="protein sequence ID" value="TQE08934.1"/>
    <property type="molecule type" value="Genomic_DNA"/>
</dbReference>
<dbReference type="Pfam" id="PF15629">
    <property type="entry name" value="Perm-CXXC"/>
    <property type="match status" value="1"/>
</dbReference>
<keyword evidence="5" id="KW-0479">Metal-binding</keyword>
<dbReference type="GO" id="GO:0019104">
    <property type="term" value="F:DNA N-glycosylase activity"/>
    <property type="evidence" value="ECO:0007669"/>
    <property type="project" value="InterPro"/>
</dbReference>
<accession>A0A540ND10</accession>
<feature type="region of interest" description="Disordered" evidence="10">
    <location>
        <begin position="1291"/>
        <end position="1344"/>
    </location>
</feature>
<dbReference type="SMART" id="SM00525">
    <property type="entry name" value="FES"/>
    <property type="match status" value="1"/>
</dbReference>
<dbReference type="InterPro" id="IPR044811">
    <property type="entry name" value="DME/ROS1"/>
</dbReference>
<dbReference type="PANTHER" id="PTHR46213:SF24">
    <property type="entry name" value="HHH-GPD DOMAIN-CONTAINING PROTEIN"/>
    <property type="match status" value="1"/>
</dbReference>
<dbReference type="PANTHER" id="PTHR46213">
    <property type="entry name" value="TRANSCRIPTIONAL ACTIVATOR DEMETER"/>
    <property type="match status" value="1"/>
</dbReference>
<proteinExistence type="inferred from homology"/>
<comment type="similarity">
    <text evidence="3">Belongs to the DNA glycosylase family. DEMETER subfamily.</text>
</comment>
<dbReference type="InterPro" id="IPR023170">
    <property type="entry name" value="HhH_base_excis_C"/>
</dbReference>
<keyword evidence="6" id="KW-0408">Iron</keyword>
<evidence type="ECO:0000256" key="9">
    <source>
        <dbReference type="ARBA" id="ARBA00023242"/>
    </source>
</evidence>
<gene>
    <name evidence="12" type="ORF">C1H46_005317</name>
</gene>
<dbReference type="InterPro" id="IPR028925">
    <property type="entry name" value="RRM_DME"/>
</dbReference>
<dbReference type="CDD" id="cd00056">
    <property type="entry name" value="ENDO3c"/>
    <property type="match status" value="1"/>
</dbReference>
<feature type="region of interest" description="Disordered" evidence="10">
    <location>
        <begin position="1382"/>
        <end position="1431"/>
    </location>
</feature>
<reference evidence="12 13" key="1">
    <citation type="journal article" date="2019" name="G3 (Bethesda)">
        <title>Sequencing of a Wild Apple (Malus baccata) Genome Unravels the Differences Between Cultivated and Wild Apple Species Regarding Disease Resistance and Cold Tolerance.</title>
        <authorList>
            <person name="Chen X."/>
        </authorList>
    </citation>
    <scope>NUCLEOTIDE SEQUENCE [LARGE SCALE GENOMIC DNA]</scope>
    <source>
        <strain evidence="13">cv. Shandingzi</strain>
        <tissue evidence="12">Leaves</tissue>
    </source>
</reference>
<feature type="compositionally biased region" description="Polar residues" evidence="10">
    <location>
        <begin position="654"/>
        <end position="663"/>
    </location>
</feature>
<dbReference type="GO" id="GO:0035514">
    <property type="term" value="F:DNA demethylase activity"/>
    <property type="evidence" value="ECO:0007669"/>
    <property type="project" value="InterPro"/>
</dbReference>
<feature type="compositionally biased region" description="Polar residues" evidence="10">
    <location>
        <begin position="326"/>
        <end position="339"/>
    </location>
</feature>
<evidence type="ECO:0000256" key="7">
    <source>
        <dbReference type="ARBA" id="ARBA00023014"/>
    </source>
</evidence>
<feature type="compositionally biased region" description="Basic and acidic residues" evidence="10">
    <location>
        <begin position="1401"/>
        <end position="1416"/>
    </location>
</feature>
<keyword evidence="9" id="KW-0539">Nucleus</keyword>
<feature type="region of interest" description="Disordered" evidence="10">
    <location>
        <begin position="654"/>
        <end position="677"/>
    </location>
</feature>
<evidence type="ECO:0000256" key="1">
    <source>
        <dbReference type="ARBA" id="ARBA00001966"/>
    </source>
</evidence>
<comment type="subcellular location">
    <subcellularLocation>
        <location evidence="2">Nucleus</location>
    </subcellularLocation>
</comment>
<dbReference type="GO" id="GO:0046872">
    <property type="term" value="F:metal ion binding"/>
    <property type="evidence" value="ECO:0007669"/>
    <property type="project" value="UniProtKB-KW"/>
</dbReference>
<evidence type="ECO:0000259" key="11">
    <source>
        <dbReference type="SMART" id="SM00478"/>
    </source>
</evidence>
<dbReference type="Proteomes" id="UP000315295">
    <property type="component" value="Unassembled WGS sequence"/>
</dbReference>
<evidence type="ECO:0000313" key="13">
    <source>
        <dbReference type="Proteomes" id="UP000315295"/>
    </source>
</evidence>
<feature type="compositionally biased region" description="Basic and acidic residues" evidence="10">
    <location>
        <begin position="1324"/>
        <end position="1336"/>
    </location>
</feature>
<evidence type="ECO:0000256" key="10">
    <source>
        <dbReference type="SAM" id="MobiDB-lite"/>
    </source>
</evidence>
<dbReference type="Pfam" id="PF15628">
    <property type="entry name" value="RRM_DME"/>
    <property type="match status" value="2"/>
</dbReference>
<dbReference type="InterPro" id="IPR028924">
    <property type="entry name" value="Perm-CXXC"/>
</dbReference>
<dbReference type="InterPro" id="IPR003651">
    <property type="entry name" value="Endonuclease3_FeS-loop_motif"/>
</dbReference>
<keyword evidence="7" id="KW-0411">Iron-sulfur</keyword>
<feature type="region of interest" description="Disordered" evidence="10">
    <location>
        <begin position="294"/>
        <end position="428"/>
    </location>
</feature>
<evidence type="ECO:0000256" key="5">
    <source>
        <dbReference type="ARBA" id="ARBA00022723"/>
    </source>
</evidence>
<dbReference type="FunFam" id="1.10.1670.10:FF:000004">
    <property type="entry name" value="DNA glycosylase/AP lyase ROS1"/>
    <property type="match status" value="1"/>
</dbReference>
<keyword evidence="8" id="KW-0238">DNA-binding</keyword>
<evidence type="ECO:0000313" key="12">
    <source>
        <dbReference type="EMBL" id="TQE08934.1"/>
    </source>
</evidence>
<dbReference type="GO" id="GO:0003677">
    <property type="term" value="F:DNA binding"/>
    <property type="evidence" value="ECO:0007669"/>
    <property type="project" value="UniProtKB-KW"/>
</dbReference>
<evidence type="ECO:0000256" key="6">
    <source>
        <dbReference type="ARBA" id="ARBA00023004"/>
    </source>
</evidence>
<evidence type="ECO:0000256" key="8">
    <source>
        <dbReference type="ARBA" id="ARBA00023125"/>
    </source>
</evidence>
<comment type="caution">
    <text evidence="12">The sequence shown here is derived from an EMBL/GenBank/DDBJ whole genome shotgun (WGS) entry which is preliminary data.</text>
</comment>
<dbReference type="SUPFAM" id="SSF48150">
    <property type="entry name" value="DNA-glycosylase"/>
    <property type="match status" value="1"/>
</dbReference>
<sequence length="1973" mass="221633">MKFGRGFSAPQDDDLRFMDPWVPMTPEKLILAKGHPIPVDHRGNLLQGANWQQQLTGISRERVPVSVNYNGMNQDVSPNGQLLRNGGQYSYDGSLAKENLMINHFAGSFTQLLRGDISCWNNNPMTQLLHDKAAYVASANMNLGRSVDIAANTPLIPKLHPQLGNQGHNLGSYLLTKQNCSISYPSGNMMSRSLVMDFPSPVDNSRRDSNSFHRLFGNQNHCSSLSSNLLSNGDSSSQQKLLFCTDGFLPSYDLNSLPSTEGDTASGVAGQLQFTTNEAKNLENDQLSAMVKSLTDESARKEKGKQVLSIEDEATQKNGDGRLQNIVESSSAAISTPYNKNKESGRGGDRGIDLNKTPQQKPPKRRKHRPKVIVEGKPKRTPKPATPKNTESKETRLEKRKYARKNVQKESPSQLAEVTRETAGPTAGKSAKSCRRVLHFDLEKTMDENLCREIGQQENKRTFDLNFDSQGTHAGTETNQVLTEKAAERSVLLNELMVDKHIPSTKRNPIPSMSLMPNNYTFWPESQASASLLATAKDIHLKNSHVMRRRTETANSDLCQRKCRDEDTPVQQHTHAEGIGQDVIRAEIRCENLQKTKENVNQGDPLLKILSLPSEGRGSKREFFRTAEHPCRSTNNPPSSLSFQEILQLDRIQKNSGTPSKDCSGSRKKKKVENGHLSISNMPSKVTAVEKCLGKVDRTGENNLNSNGFASKNHTILSSYFENNKMIDRENKGISKFMTERYAYSITSGNGFLHRPISSKSNSCQGSTQVLSFSTHSTSQTCNQLASSPPTKSFQLGTKLVSHDNMSAKKQAGGTTVLKISSGTDKVRQEKDASYDYQQPSAIAIGFPIRTKSTIPIDDIIHQFNGLNLNGSCSEILEQENALVPYKGDGAIAPFKGIIKKRKSRPRVELDPETNRIWNLLMGKEGSEGVERTDNEKEKYWEDERKVFQGRVDSFIARMHLVQGDRRFSKWKGSVVDSVIGVFLTQNVSDHLSSSAFMSLAARFPLQSSNHQAPHKVGTNILVKEPEVRMTSPDDATKWHKDISSQPIYCQISRTLHESAENQRDGENSLTERNLDEAHSQCFEEEFVSSQDSIESSVTQGAVGIRSYQVSNLETEDPITGCQPNKIPISISTYQQMEKATMFQDFYRQVNGSSLLDDGSKNAQMEYSQIKTRLDKINHLTGSSFTNPINLDDENIQVPVVPSSNNQLHMYPNSGEPEPWRFGNFSEDSISSWPSTASRFNIEHDKYKNLRNEELLGSVVNSSMQQNGLRRSQEMPPVDPYALFRQHSIDLKNSSETRPRTGHNPSNYSHQRKGNLTFQLESTSVREPEKHAESLQRNKSVSMQHVENVGDLSKKSFNVVDGRQIHMKNQSIDSNVQEQLYSYSQSQKETSKKSSKRRKGKADSEKKNDVDWDILRKQVQANGRKKERNKDATDSLDYEALKNVNVKEISEAIKERGMNIMLAERIQEFLNRLVREHGSIDLEWLRDVPPDKAKDYLLSIQGLGLKSVECVRLLTLHHLAFPVDTNVGRIAVRLGWVPLQPLPESLQLHLLEMYPMLESIQKYLWPRLCKLDQRTLYELHYQMITFGKVFCTKSKPNCNACPMRGECRHFASAFASARLALPGPEEKSIVSSSVPIAAEINPTLAVTPMSLPPPEINSFQIAGAEINNCEPIIEEPASPEQEFTELSQSDIEDLFYEDPDEIPTIKLNMEQFTSTLQNYMQEKMELQEGDMSKALVALTSEAAFIPTPKLKNVSRLRTEHQVYELPDSHPLLKGMDRREPDDPSPYLLSIWTPGETANSIQPPESRCGSEDQHKLCNEKTCFSCNSIREERSQTVRGTILIPCRTAMRGSFPLNGTYFQVNEASDIPCSILSNVQNLDKVNSSPANHESSHNPIDVPRGWIWNLPRRTVCFGTSVSTIFRGLSTEGIQYCFWRGYVCVRGFERKTRAPRPLMPRLHFPASKLTRTQNEGNKQH</sequence>